<dbReference type="PANTHER" id="PTHR13994">
    <property type="entry name" value="NUDIX HYDROLASE RELATED"/>
    <property type="match status" value="1"/>
</dbReference>
<reference evidence="5" key="1">
    <citation type="submission" date="2021-05" db="EMBL/GenBank/DDBJ databases">
        <authorList>
            <person name="Alioto T."/>
            <person name="Alioto T."/>
            <person name="Gomez Garrido J."/>
        </authorList>
    </citation>
    <scope>NUCLEOTIDE SEQUENCE</scope>
</reference>
<sequence length="325" mass="37217">MHLCNKFIVESLSPVKVISYVVLILFQLYSCSFQLSSALKCSPIFLNFTTTLKSAEKIFNTTQQSRAMSLFTGKRDNYNGVAVDLSQEPFEDFQQQLEKSLIEWKADNVRGVWFNVSLSQADVIPVLTKHGFRFHHASKDGSTLIMTKWLPEDQESRIPGYAHTMIGAGAVVLNEKNQVLVVKEFYRSRPQWKLPGGYVELSEDIGEAAKREVLEETNIRTEFHSLAAFRHTHKAAFGCSDIYFIVRLKPLTEDITNDDREIAESKWMDVDEFLNHPEVHENNRMFVRQCVENPTEISGFSSIHPVLKHPQFMYFPALKNNTTSS</sequence>
<evidence type="ECO:0000313" key="5">
    <source>
        <dbReference type="EMBL" id="CAG6751988.1"/>
    </source>
</evidence>
<dbReference type="EMBL" id="HBUF01531651">
    <property type="protein sequence ID" value="CAG6751992.1"/>
    <property type="molecule type" value="Transcribed_RNA"/>
</dbReference>
<dbReference type="PRINTS" id="PR01356">
    <property type="entry name" value="GFGPROTEIN"/>
</dbReference>
<evidence type="ECO:0000256" key="3">
    <source>
        <dbReference type="SAM" id="Phobius"/>
    </source>
</evidence>
<dbReference type="InterPro" id="IPR003293">
    <property type="entry name" value="Nudix_hydrolase6-like"/>
</dbReference>
<dbReference type="CDD" id="cd04670">
    <property type="entry name" value="NUDIX_ASFGF2_Nudt6"/>
    <property type="match status" value="1"/>
</dbReference>
<dbReference type="SUPFAM" id="SSF55811">
    <property type="entry name" value="Nudix"/>
    <property type="match status" value="1"/>
</dbReference>
<dbReference type="InterPro" id="IPR040618">
    <property type="entry name" value="Pre-Nudix"/>
</dbReference>
<dbReference type="GO" id="GO:0035529">
    <property type="term" value="F:NADH pyrophosphatase activity"/>
    <property type="evidence" value="ECO:0007669"/>
    <property type="project" value="TreeGrafter"/>
</dbReference>
<feature type="domain" description="Nudix hydrolase" evidence="4">
    <location>
        <begin position="163"/>
        <end position="292"/>
    </location>
</feature>
<dbReference type="PROSITE" id="PS00893">
    <property type="entry name" value="NUDIX_BOX"/>
    <property type="match status" value="1"/>
</dbReference>
<dbReference type="GO" id="GO:0051287">
    <property type="term" value="F:NAD binding"/>
    <property type="evidence" value="ECO:0007669"/>
    <property type="project" value="TreeGrafter"/>
</dbReference>
<keyword evidence="3" id="KW-0472">Membrane</keyword>
<dbReference type="EMBL" id="HBUF01531650">
    <property type="protein sequence ID" value="CAG6751988.1"/>
    <property type="molecule type" value="Transcribed_RNA"/>
</dbReference>
<evidence type="ECO:0000256" key="1">
    <source>
        <dbReference type="ARBA" id="ARBA00005582"/>
    </source>
</evidence>
<dbReference type="InterPro" id="IPR015797">
    <property type="entry name" value="NUDIX_hydrolase-like_dom_sf"/>
</dbReference>
<dbReference type="GO" id="GO:0047631">
    <property type="term" value="F:ADP-ribose diphosphatase activity"/>
    <property type="evidence" value="ECO:0007669"/>
    <property type="project" value="TreeGrafter"/>
</dbReference>
<dbReference type="EMBL" id="HBUF01257300">
    <property type="protein sequence ID" value="CAG6681880.1"/>
    <property type="molecule type" value="Transcribed_RNA"/>
</dbReference>
<dbReference type="EMBL" id="HBUF01531652">
    <property type="protein sequence ID" value="CAG6751997.1"/>
    <property type="molecule type" value="Transcribed_RNA"/>
</dbReference>
<dbReference type="Gene3D" id="3.40.630.30">
    <property type="match status" value="1"/>
</dbReference>
<dbReference type="FunFam" id="3.90.79.10:FF:000015">
    <property type="entry name" value="Nudix hydrolase 8"/>
    <property type="match status" value="1"/>
</dbReference>
<evidence type="ECO:0000259" key="4">
    <source>
        <dbReference type="PROSITE" id="PS51462"/>
    </source>
</evidence>
<comment type="similarity">
    <text evidence="1">Belongs to the Nudix hydrolase family.</text>
</comment>
<dbReference type="EMBL" id="HBUF01257299">
    <property type="protein sequence ID" value="CAG6681879.1"/>
    <property type="molecule type" value="Transcribed_RNA"/>
</dbReference>
<dbReference type="PROSITE" id="PS51462">
    <property type="entry name" value="NUDIX"/>
    <property type="match status" value="1"/>
</dbReference>
<keyword evidence="2 5" id="KW-0378">Hydrolase</keyword>
<dbReference type="Gene3D" id="3.90.79.10">
    <property type="entry name" value="Nucleoside Triphosphate Pyrophosphohydrolase"/>
    <property type="match status" value="1"/>
</dbReference>
<feature type="transmembrane region" description="Helical" evidence="3">
    <location>
        <begin position="7"/>
        <end position="29"/>
    </location>
</feature>
<accession>A0A8D8ZQG1</accession>
<dbReference type="EMBL" id="HBUF01531649">
    <property type="protein sequence ID" value="CAG6751983.1"/>
    <property type="molecule type" value="Transcribed_RNA"/>
</dbReference>
<protein>
    <submittedName>
        <fullName evidence="5">Nudix hydrolase 8</fullName>
    </submittedName>
</protein>
<dbReference type="Pfam" id="PF00293">
    <property type="entry name" value="NUDIX"/>
    <property type="match status" value="1"/>
</dbReference>
<dbReference type="InterPro" id="IPR000086">
    <property type="entry name" value="NUDIX_hydrolase_dom"/>
</dbReference>
<dbReference type="AlphaFoldDB" id="A0A8D8ZQG1"/>
<dbReference type="Pfam" id="PF18290">
    <property type="entry name" value="Nudix_hydro"/>
    <property type="match status" value="1"/>
</dbReference>
<organism evidence="5">
    <name type="scientific">Cacopsylla melanoneura</name>
    <dbReference type="NCBI Taxonomy" id="428564"/>
    <lineage>
        <taxon>Eukaryota</taxon>
        <taxon>Metazoa</taxon>
        <taxon>Ecdysozoa</taxon>
        <taxon>Arthropoda</taxon>
        <taxon>Hexapoda</taxon>
        <taxon>Insecta</taxon>
        <taxon>Pterygota</taxon>
        <taxon>Neoptera</taxon>
        <taxon>Paraneoptera</taxon>
        <taxon>Hemiptera</taxon>
        <taxon>Sternorrhyncha</taxon>
        <taxon>Psylloidea</taxon>
        <taxon>Psyllidae</taxon>
        <taxon>Psyllinae</taxon>
        <taxon>Cacopsylla</taxon>
    </lineage>
</organism>
<dbReference type="EMBL" id="HBUF01257298">
    <property type="protein sequence ID" value="CAG6681878.1"/>
    <property type="molecule type" value="Transcribed_RNA"/>
</dbReference>
<dbReference type="PANTHER" id="PTHR13994:SF13">
    <property type="entry name" value="FI03680P"/>
    <property type="match status" value="1"/>
</dbReference>
<proteinExistence type="inferred from homology"/>
<dbReference type="EMBL" id="HBUF01531653">
    <property type="protein sequence ID" value="CAG6752001.1"/>
    <property type="molecule type" value="Transcribed_RNA"/>
</dbReference>
<keyword evidence="3" id="KW-1133">Transmembrane helix</keyword>
<dbReference type="InterPro" id="IPR020084">
    <property type="entry name" value="NUDIX_hydrolase_CS"/>
</dbReference>
<name>A0A8D8ZQG1_9HEMI</name>
<keyword evidence="3" id="KW-0812">Transmembrane</keyword>
<evidence type="ECO:0000256" key="2">
    <source>
        <dbReference type="ARBA" id="ARBA00022801"/>
    </source>
</evidence>
<dbReference type="EMBL" id="HBUF01257301">
    <property type="protein sequence ID" value="CAG6681881.1"/>
    <property type="molecule type" value="Transcribed_RNA"/>
</dbReference>